<evidence type="ECO:0000256" key="5">
    <source>
        <dbReference type="ARBA" id="ARBA00022691"/>
    </source>
</evidence>
<protein>
    <submittedName>
        <fullName evidence="6">Ribosomal protein L11 methyltransferase</fullName>
        <ecNumber evidence="6">2.1.1.-</ecNumber>
    </submittedName>
</protein>
<dbReference type="RefSeq" id="WP_419186029.1">
    <property type="nucleotide sequence ID" value="NZ_CP036290.1"/>
</dbReference>
<dbReference type="Proteomes" id="UP000319342">
    <property type="component" value="Chromosome"/>
</dbReference>
<keyword evidence="5" id="KW-0949">S-adenosyl-L-methionine</keyword>
<dbReference type="CDD" id="cd02440">
    <property type="entry name" value="AdoMet_MTases"/>
    <property type="match status" value="1"/>
</dbReference>
<evidence type="ECO:0000313" key="7">
    <source>
        <dbReference type="Proteomes" id="UP000319342"/>
    </source>
</evidence>
<sequence length="302" mass="32430">MPSSYIEVRVLCPVGWHEVVADVLAIGPCTSVVLGRPNLGVDPAPDGFDWVRTFFPSDEDTRALREGIANGLASVAESTGVDELAGLEATFHELPAEDWATSWKKSWKPFRVGNLAVVTRDWNRAPKPDDVRLVLEPGGAFGTGRHATTRTILALLQERDVAGARVLDAGTGTGILSVAAARLGAANCLGFDIDPRSAIEGNDLARTNGVAERCTFRIGDFGVLDERDTAFDVVLANIYSDVVQAFATDLAARLGPTGWFAFSGCPDRHREPTLAAIEAAGLHVEEVRQRGRWLTFVGRHAG</sequence>
<keyword evidence="2" id="KW-0963">Cytoplasm</keyword>
<organism evidence="6 7">
    <name type="scientific">Rohdeia mirabilis</name>
    <dbReference type="NCBI Taxonomy" id="2528008"/>
    <lineage>
        <taxon>Bacteria</taxon>
        <taxon>Pseudomonadati</taxon>
        <taxon>Planctomycetota</taxon>
        <taxon>Planctomycetia</taxon>
        <taxon>Planctomycetia incertae sedis</taxon>
        <taxon>Rohdeia</taxon>
    </lineage>
</organism>
<dbReference type="InterPro" id="IPR004498">
    <property type="entry name" value="Ribosomal_PrmA_MeTrfase"/>
</dbReference>
<name>A0A518D3U7_9BACT</name>
<dbReference type="EMBL" id="CP036290">
    <property type="protein sequence ID" value="QDU86124.1"/>
    <property type="molecule type" value="Genomic_DNA"/>
</dbReference>
<dbReference type="InterPro" id="IPR029063">
    <property type="entry name" value="SAM-dependent_MTases_sf"/>
</dbReference>
<dbReference type="Gene3D" id="3.40.50.150">
    <property type="entry name" value="Vaccinia Virus protein VP39"/>
    <property type="match status" value="1"/>
</dbReference>
<evidence type="ECO:0000313" key="6">
    <source>
        <dbReference type="EMBL" id="QDU86124.1"/>
    </source>
</evidence>
<keyword evidence="3 6" id="KW-0489">Methyltransferase</keyword>
<evidence type="ECO:0000256" key="2">
    <source>
        <dbReference type="ARBA" id="ARBA00022490"/>
    </source>
</evidence>
<evidence type="ECO:0000256" key="3">
    <source>
        <dbReference type="ARBA" id="ARBA00022603"/>
    </source>
</evidence>
<dbReference type="PIRSF" id="PIRSF000401">
    <property type="entry name" value="RPL11_MTase"/>
    <property type="match status" value="1"/>
</dbReference>
<dbReference type="AlphaFoldDB" id="A0A518D3U7"/>
<dbReference type="SUPFAM" id="SSF53335">
    <property type="entry name" value="S-adenosyl-L-methionine-dependent methyltransferases"/>
    <property type="match status" value="1"/>
</dbReference>
<gene>
    <name evidence="6" type="primary">prmA</name>
    <name evidence="6" type="ORF">Pla163_32730</name>
</gene>
<dbReference type="GO" id="GO:0005840">
    <property type="term" value="C:ribosome"/>
    <property type="evidence" value="ECO:0007669"/>
    <property type="project" value="UniProtKB-KW"/>
</dbReference>
<keyword evidence="6" id="KW-0689">Ribosomal protein</keyword>
<keyword evidence="4 6" id="KW-0808">Transferase</keyword>
<dbReference type="PANTHER" id="PTHR43648">
    <property type="entry name" value="ELECTRON TRANSFER FLAVOPROTEIN BETA SUBUNIT LYSINE METHYLTRANSFERASE"/>
    <property type="match status" value="1"/>
</dbReference>
<evidence type="ECO:0000256" key="4">
    <source>
        <dbReference type="ARBA" id="ARBA00022679"/>
    </source>
</evidence>
<keyword evidence="6" id="KW-0687">Ribonucleoprotein</keyword>
<accession>A0A518D3U7</accession>
<dbReference type="GO" id="GO:0032259">
    <property type="term" value="P:methylation"/>
    <property type="evidence" value="ECO:0007669"/>
    <property type="project" value="UniProtKB-KW"/>
</dbReference>
<keyword evidence="7" id="KW-1185">Reference proteome</keyword>
<evidence type="ECO:0000256" key="1">
    <source>
        <dbReference type="ARBA" id="ARBA00009741"/>
    </source>
</evidence>
<reference evidence="6 7" key="1">
    <citation type="submission" date="2019-02" db="EMBL/GenBank/DDBJ databases">
        <title>Deep-cultivation of Planctomycetes and their phenomic and genomic characterization uncovers novel biology.</title>
        <authorList>
            <person name="Wiegand S."/>
            <person name="Jogler M."/>
            <person name="Boedeker C."/>
            <person name="Pinto D."/>
            <person name="Vollmers J."/>
            <person name="Rivas-Marin E."/>
            <person name="Kohn T."/>
            <person name="Peeters S.H."/>
            <person name="Heuer A."/>
            <person name="Rast P."/>
            <person name="Oberbeckmann S."/>
            <person name="Bunk B."/>
            <person name="Jeske O."/>
            <person name="Meyerdierks A."/>
            <person name="Storesund J.E."/>
            <person name="Kallscheuer N."/>
            <person name="Luecker S."/>
            <person name="Lage O.M."/>
            <person name="Pohl T."/>
            <person name="Merkel B.J."/>
            <person name="Hornburger P."/>
            <person name="Mueller R.-W."/>
            <person name="Bruemmer F."/>
            <person name="Labrenz M."/>
            <person name="Spormann A.M."/>
            <person name="Op den Camp H."/>
            <person name="Overmann J."/>
            <person name="Amann R."/>
            <person name="Jetten M.S.M."/>
            <person name="Mascher T."/>
            <person name="Medema M.H."/>
            <person name="Devos D.P."/>
            <person name="Kaster A.-K."/>
            <person name="Ovreas L."/>
            <person name="Rohde M."/>
            <person name="Galperin M.Y."/>
            <person name="Jogler C."/>
        </authorList>
    </citation>
    <scope>NUCLEOTIDE SEQUENCE [LARGE SCALE GENOMIC DNA]</scope>
    <source>
        <strain evidence="6 7">Pla163</strain>
    </source>
</reference>
<proteinExistence type="inferred from homology"/>
<dbReference type="Pfam" id="PF06325">
    <property type="entry name" value="PrmA"/>
    <property type="match status" value="1"/>
</dbReference>
<comment type="similarity">
    <text evidence="1">Belongs to the methyltransferase superfamily. PrmA family.</text>
</comment>
<dbReference type="InterPro" id="IPR050078">
    <property type="entry name" value="Ribosomal_L11_MeTrfase_PrmA"/>
</dbReference>
<dbReference type="PANTHER" id="PTHR43648:SF1">
    <property type="entry name" value="ELECTRON TRANSFER FLAVOPROTEIN BETA SUBUNIT LYSINE METHYLTRANSFERASE"/>
    <property type="match status" value="1"/>
</dbReference>
<dbReference type="EC" id="2.1.1.-" evidence="6"/>
<dbReference type="GO" id="GO:0008276">
    <property type="term" value="F:protein methyltransferase activity"/>
    <property type="evidence" value="ECO:0007669"/>
    <property type="project" value="InterPro"/>
</dbReference>